<dbReference type="RefSeq" id="WP_007318598.1">
    <property type="nucleotide sequence ID" value="NZ_BAEH01000077.1"/>
</dbReference>
<evidence type="ECO:0000259" key="3">
    <source>
        <dbReference type="PROSITE" id="PS51186"/>
    </source>
</evidence>
<evidence type="ECO:0000256" key="1">
    <source>
        <dbReference type="ARBA" id="ARBA00022679"/>
    </source>
</evidence>
<keyword evidence="5" id="KW-1185">Reference proteome</keyword>
<dbReference type="PROSITE" id="PS51186">
    <property type="entry name" value="GNAT"/>
    <property type="match status" value="1"/>
</dbReference>
<proteinExistence type="predicted"/>
<name>H0R2G2_9ACTN</name>
<dbReference type="Proteomes" id="UP000035034">
    <property type="component" value="Unassembled WGS sequence"/>
</dbReference>
<dbReference type="AlphaFoldDB" id="H0R2G2"/>
<dbReference type="InterPro" id="IPR000182">
    <property type="entry name" value="GNAT_dom"/>
</dbReference>
<sequence length="164" mass="17915">MDVTVRRAAPADAAAVARVHVRSWQVGYRGLMDPDYLAALDPDEWAQRYTFDVDTPVTLLAIEADRVVGHTTVSTAGQVGEVWSLYVDPERWGNGIGGVLLAAATELLRAAGFDAAELWALRGNERAMGFYRSKGWAPDGRVREERGRGGIVHVDECFVLSLNS</sequence>
<dbReference type="Gene3D" id="3.40.630.30">
    <property type="match status" value="1"/>
</dbReference>
<dbReference type="STRING" id="1077974.GOEFS_077_00550"/>
<protein>
    <recommendedName>
        <fullName evidence="3">N-acetyltransferase domain-containing protein</fullName>
    </recommendedName>
</protein>
<dbReference type="EMBL" id="BAEH01000077">
    <property type="protein sequence ID" value="GAB19263.1"/>
    <property type="molecule type" value="Genomic_DNA"/>
</dbReference>
<dbReference type="OrthoDB" id="5243635at2"/>
<evidence type="ECO:0000313" key="4">
    <source>
        <dbReference type="EMBL" id="GAB19263.1"/>
    </source>
</evidence>
<accession>H0R2G2</accession>
<evidence type="ECO:0000313" key="5">
    <source>
        <dbReference type="Proteomes" id="UP000035034"/>
    </source>
</evidence>
<dbReference type="eggNOG" id="COG0456">
    <property type="taxonomic scope" value="Bacteria"/>
</dbReference>
<organism evidence="4 5">
    <name type="scientific">Gordonia effusa NBRC 100432</name>
    <dbReference type="NCBI Taxonomy" id="1077974"/>
    <lineage>
        <taxon>Bacteria</taxon>
        <taxon>Bacillati</taxon>
        <taxon>Actinomycetota</taxon>
        <taxon>Actinomycetes</taxon>
        <taxon>Mycobacteriales</taxon>
        <taxon>Gordoniaceae</taxon>
        <taxon>Gordonia</taxon>
    </lineage>
</organism>
<dbReference type="Pfam" id="PF00583">
    <property type="entry name" value="Acetyltransf_1"/>
    <property type="match status" value="1"/>
</dbReference>
<comment type="caution">
    <text evidence="4">The sequence shown here is derived from an EMBL/GenBank/DDBJ whole genome shotgun (WGS) entry which is preliminary data.</text>
</comment>
<dbReference type="SUPFAM" id="SSF55729">
    <property type="entry name" value="Acyl-CoA N-acyltransferases (Nat)"/>
    <property type="match status" value="1"/>
</dbReference>
<dbReference type="GO" id="GO:0016747">
    <property type="term" value="F:acyltransferase activity, transferring groups other than amino-acyl groups"/>
    <property type="evidence" value="ECO:0007669"/>
    <property type="project" value="InterPro"/>
</dbReference>
<dbReference type="InterPro" id="IPR050832">
    <property type="entry name" value="Bact_Acetyltransf"/>
</dbReference>
<reference evidence="4 5" key="1">
    <citation type="submission" date="2011-12" db="EMBL/GenBank/DDBJ databases">
        <title>Whole genome shotgun sequence of Gordonia effusa NBRC 100432.</title>
        <authorList>
            <person name="Yoshida I."/>
            <person name="Takarada H."/>
            <person name="Hosoyama A."/>
            <person name="Tsuchikane K."/>
            <person name="Katsumata H."/>
            <person name="Yamazaki S."/>
            <person name="Fujita N."/>
        </authorList>
    </citation>
    <scope>NUCLEOTIDE SEQUENCE [LARGE SCALE GENOMIC DNA]</scope>
    <source>
        <strain evidence="4 5">NBRC 100432</strain>
    </source>
</reference>
<dbReference type="InterPro" id="IPR016181">
    <property type="entry name" value="Acyl_CoA_acyltransferase"/>
</dbReference>
<dbReference type="CDD" id="cd04301">
    <property type="entry name" value="NAT_SF"/>
    <property type="match status" value="1"/>
</dbReference>
<dbReference type="PANTHER" id="PTHR43877">
    <property type="entry name" value="AMINOALKYLPHOSPHONATE N-ACETYLTRANSFERASE-RELATED-RELATED"/>
    <property type="match status" value="1"/>
</dbReference>
<evidence type="ECO:0000256" key="2">
    <source>
        <dbReference type="ARBA" id="ARBA00023315"/>
    </source>
</evidence>
<dbReference type="PANTHER" id="PTHR43877:SF2">
    <property type="entry name" value="AMINOALKYLPHOSPHONATE N-ACETYLTRANSFERASE-RELATED"/>
    <property type="match status" value="1"/>
</dbReference>
<keyword evidence="1" id="KW-0808">Transferase</keyword>
<gene>
    <name evidence="4" type="ORF">GOEFS_077_00550</name>
</gene>
<keyword evidence="2" id="KW-0012">Acyltransferase</keyword>
<feature type="domain" description="N-acetyltransferase" evidence="3">
    <location>
        <begin position="3"/>
        <end position="161"/>
    </location>
</feature>